<feature type="region of interest" description="Disordered" evidence="1">
    <location>
        <begin position="1"/>
        <end position="39"/>
    </location>
</feature>
<feature type="compositionally biased region" description="Polar residues" evidence="1">
    <location>
        <begin position="30"/>
        <end position="39"/>
    </location>
</feature>
<keyword evidence="2" id="KW-1133">Transmembrane helix</keyword>
<dbReference type="EMBL" id="OV696688">
    <property type="protein sequence ID" value="CAH1257896.1"/>
    <property type="molecule type" value="Genomic_DNA"/>
</dbReference>
<feature type="compositionally biased region" description="Basic and acidic residues" evidence="1">
    <location>
        <begin position="140"/>
        <end position="151"/>
    </location>
</feature>
<keyword evidence="2" id="KW-0472">Membrane</keyword>
<feature type="region of interest" description="Disordered" evidence="1">
    <location>
        <begin position="130"/>
        <end position="151"/>
    </location>
</feature>
<feature type="transmembrane region" description="Helical" evidence="2">
    <location>
        <begin position="69"/>
        <end position="91"/>
    </location>
</feature>
<accession>A0A8K0EMX9</accession>
<organism evidence="3 4">
    <name type="scientific">Branchiostoma lanceolatum</name>
    <name type="common">Common lancelet</name>
    <name type="synonym">Amphioxus lanceolatum</name>
    <dbReference type="NCBI Taxonomy" id="7740"/>
    <lineage>
        <taxon>Eukaryota</taxon>
        <taxon>Metazoa</taxon>
        <taxon>Chordata</taxon>
        <taxon>Cephalochordata</taxon>
        <taxon>Leptocardii</taxon>
        <taxon>Amphioxiformes</taxon>
        <taxon>Branchiostomatidae</taxon>
        <taxon>Branchiostoma</taxon>
    </lineage>
</organism>
<keyword evidence="4" id="KW-1185">Reference proteome</keyword>
<evidence type="ECO:0000256" key="1">
    <source>
        <dbReference type="SAM" id="MobiDB-lite"/>
    </source>
</evidence>
<dbReference type="Proteomes" id="UP000838412">
    <property type="component" value="Chromosome 3"/>
</dbReference>
<gene>
    <name evidence="3" type="primary">Hypp1923</name>
    <name evidence="3" type="ORF">BLAG_LOCUS15653</name>
</gene>
<keyword evidence="2" id="KW-0812">Transmembrane</keyword>
<evidence type="ECO:0000313" key="3">
    <source>
        <dbReference type="EMBL" id="CAH1257896.1"/>
    </source>
</evidence>
<name>A0A8K0EMX9_BRALA</name>
<protein>
    <submittedName>
        <fullName evidence="3">Hypp1923 protein</fullName>
    </submittedName>
</protein>
<feature type="compositionally biased region" description="Polar residues" evidence="1">
    <location>
        <begin position="1"/>
        <end position="10"/>
    </location>
</feature>
<evidence type="ECO:0000256" key="2">
    <source>
        <dbReference type="SAM" id="Phobius"/>
    </source>
</evidence>
<dbReference type="AlphaFoldDB" id="A0A8K0EMX9"/>
<evidence type="ECO:0000313" key="4">
    <source>
        <dbReference type="Proteomes" id="UP000838412"/>
    </source>
</evidence>
<sequence length="151" mass="16345">MGKITVNASGKKSAPEDPPPTPDPRSTESLPTNPGPQTTIVVPEPVPKIRPVIIARRRTARTNTDCGTISMVTFCACMALVMLVIVGLVIWCRRMSVKTLDCEQRLKKGLKGKDCERILQNVMGVAIGGKATEKEDGDGIADKNPDREGYK</sequence>
<reference evidence="3" key="1">
    <citation type="submission" date="2022-01" db="EMBL/GenBank/DDBJ databases">
        <authorList>
            <person name="Braso-Vives M."/>
        </authorList>
    </citation>
    <scope>NUCLEOTIDE SEQUENCE</scope>
</reference>
<proteinExistence type="predicted"/>